<dbReference type="Pfam" id="PF13076">
    <property type="entry name" value="Fur_reg_FbpA"/>
    <property type="match status" value="1"/>
</dbReference>
<evidence type="ECO:0000313" key="2">
    <source>
        <dbReference type="Proteomes" id="UP000233375"/>
    </source>
</evidence>
<comment type="caution">
    <text evidence="1">The sequence shown here is derived from an EMBL/GenBank/DDBJ whole genome shotgun (WGS) entry which is preliminary data.</text>
</comment>
<dbReference type="EMBL" id="PISE01000018">
    <property type="protein sequence ID" value="PKG23886.1"/>
    <property type="molecule type" value="Genomic_DNA"/>
</dbReference>
<dbReference type="Proteomes" id="UP000233375">
    <property type="component" value="Unassembled WGS sequence"/>
</dbReference>
<evidence type="ECO:0000313" key="1">
    <source>
        <dbReference type="EMBL" id="PKG23886.1"/>
    </source>
</evidence>
<dbReference type="AlphaFoldDB" id="A0A2N0Z300"/>
<protein>
    <submittedName>
        <fullName evidence="1">Fur-regulated basic protein FbpA</fullName>
    </submittedName>
</protein>
<accession>A0A2N0Z300</accession>
<gene>
    <name evidence="1" type="ORF">CWS01_09650</name>
</gene>
<sequence length="50" mass="5812">MNIADKERYKEQLIDLLLNNGIYKKGTFHLFELSVTELEEAWGNLGEKQA</sequence>
<proteinExistence type="predicted"/>
<dbReference type="InterPro" id="IPR025072">
    <property type="entry name" value="Fur_reg_FbpA"/>
</dbReference>
<name>A0A2N0Z300_9BACI</name>
<reference evidence="1 2" key="1">
    <citation type="journal article" date="2003" name="Int. J. Syst. Evol. Microbiol.">
        <title>Bacillus nealsonii sp. nov., isolated from a spacecraft-assembly facility, whose spores are gamma-radiation resistant.</title>
        <authorList>
            <person name="Venkateswaran K."/>
            <person name="Kempf M."/>
            <person name="Chen F."/>
            <person name="Satomi M."/>
            <person name="Nicholson W."/>
            <person name="Kern R."/>
        </authorList>
    </citation>
    <scope>NUCLEOTIDE SEQUENCE [LARGE SCALE GENOMIC DNA]</scope>
    <source>
        <strain evidence="1 2">FO-92</strain>
    </source>
</reference>
<keyword evidence="2" id="KW-1185">Reference proteome</keyword>
<organism evidence="1 2">
    <name type="scientific">Niallia nealsonii</name>
    <dbReference type="NCBI Taxonomy" id="115979"/>
    <lineage>
        <taxon>Bacteria</taxon>
        <taxon>Bacillati</taxon>
        <taxon>Bacillota</taxon>
        <taxon>Bacilli</taxon>
        <taxon>Bacillales</taxon>
        <taxon>Bacillaceae</taxon>
        <taxon>Niallia</taxon>
    </lineage>
</organism>